<comment type="caution">
    <text evidence="2">The sequence shown here is derived from an EMBL/GenBank/DDBJ whole genome shotgun (WGS) entry which is preliminary data.</text>
</comment>
<name>A0A1U7I9G1_9CYAN</name>
<accession>A0A1U7I9G1</accession>
<feature type="signal peptide" evidence="1">
    <location>
        <begin position="1"/>
        <end position="22"/>
    </location>
</feature>
<organism evidence="2 3">
    <name type="scientific">[Phormidium ambiguum] IAM M-71</name>
    <dbReference type="NCBI Taxonomy" id="454136"/>
    <lineage>
        <taxon>Bacteria</taxon>
        <taxon>Bacillati</taxon>
        <taxon>Cyanobacteriota</taxon>
        <taxon>Cyanophyceae</taxon>
        <taxon>Oscillatoriophycideae</taxon>
        <taxon>Aerosakkonematales</taxon>
        <taxon>Aerosakkonemataceae</taxon>
        <taxon>Floridanema</taxon>
    </lineage>
</organism>
<evidence type="ECO:0000313" key="2">
    <source>
        <dbReference type="EMBL" id="OKH33168.1"/>
    </source>
</evidence>
<dbReference type="EMBL" id="MRCE01000032">
    <property type="protein sequence ID" value="OKH33168.1"/>
    <property type="molecule type" value="Genomic_DNA"/>
</dbReference>
<evidence type="ECO:0008006" key="4">
    <source>
        <dbReference type="Google" id="ProtNLM"/>
    </source>
</evidence>
<dbReference type="RefSeq" id="WP_073596061.1">
    <property type="nucleotide sequence ID" value="NZ_MRCE01000032.1"/>
</dbReference>
<dbReference type="Proteomes" id="UP000185860">
    <property type="component" value="Unassembled WGS sequence"/>
</dbReference>
<evidence type="ECO:0000313" key="3">
    <source>
        <dbReference type="Proteomes" id="UP000185860"/>
    </source>
</evidence>
<gene>
    <name evidence="2" type="ORF">NIES2119_24220</name>
</gene>
<proteinExistence type="predicted"/>
<sequence length="128" mass="14109">MKVASVILSALVIAVSASPSFAQTVLIPEWGRYDDLAQQAAKKGDYDAAIIYYRKARQAAARNSNPLLRQCFIFGAQAREEGAKAAKEYLRTHGRNRAVLAQARQVELAAFEEASNRLFVGEYENSCP</sequence>
<feature type="chain" id="PRO_5012120621" description="DUF4398 domain-containing protein" evidence="1">
    <location>
        <begin position="23"/>
        <end position="128"/>
    </location>
</feature>
<reference evidence="2 3" key="1">
    <citation type="submission" date="2016-11" db="EMBL/GenBank/DDBJ databases">
        <title>Draft Genome Sequences of Nine Cyanobacterial Strains from Diverse Habitats.</title>
        <authorList>
            <person name="Zhu T."/>
            <person name="Hou S."/>
            <person name="Lu X."/>
            <person name="Hess W.R."/>
        </authorList>
    </citation>
    <scope>NUCLEOTIDE SEQUENCE [LARGE SCALE GENOMIC DNA]</scope>
    <source>
        <strain evidence="2 3">IAM M-71</strain>
    </source>
</reference>
<dbReference type="AlphaFoldDB" id="A0A1U7I9G1"/>
<evidence type="ECO:0000256" key="1">
    <source>
        <dbReference type="SAM" id="SignalP"/>
    </source>
</evidence>
<protein>
    <recommendedName>
        <fullName evidence="4">DUF4398 domain-containing protein</fullName>
    </recommendedName>
</protein>
<dbReference type="STRING" id="454136.NIES2119_24220"/>
<keyword evidence="1" id="KW-0732">Signal</keyword>
<dbReference type="OrthoDB" id="582949at2"/>